<comment type="caution">
    <text evidence="2">The sequence shown here is derived from an EMBL/GenBank/DDBJ whole genome shotgun (WGS) entry which is preliminary data.</text>
</comment>
<evidence type="ECO:0000313" key="2">
    <source>
        <dbReference type="EMBL" id="PIR48008.1"/>
    </source>
</evidence>
<feature type="transmembrane region" description="Helical" evidence="1">
    <location>
        <begin position="421"/>
        <end position="441"/>
    </location>
</feature>
<feature type="transmembrane region" description="Helical" evidence="1">
    <location>
        <begin position="332"/>
        <end position="353"/>
    </location>
</feature>
<dbReference type="AlphaFoldDB" id="A0A2H0RNC3"/>
<accession>A0A2H0RNC3</accession>
<sequence length="522" mass="60823">MEHVKHLISAIHSTQEWPEDGEKITVSKTSRTAGSAYEKVRRAVEYEEEHLVRRNAIRRILQRRIQGIDQHGISRGELVLRELIWAKYLPNKQVPIEMIDTVEKVIQKYDRLFAVIPQNSDEQNDMEEWLFDVISTEIEYLLHPPKGNEALANFMFDRVRRELVWEAGKIDDKQKDLLIYIAIHRSLLKSNLGSLRYRVMLLYFPHWGKATQAEIDDVAHKLPKIMKAIDGQIQHPLADQLFRYMRRFTFVFWTLHDLIEKHKDFAEVARDDDRLATAVRNVAYARYDRFKKRRTRTVARAVLFLFITKMLLALIIEVPYEFFALQHINQTSLAINILFHPFFLALIGTTLTIPAKRNTAQLLTFVKAVLSGKDQALGVVFKIRKPWTQGALGRFFTTLYLLTYVVSYGFLAWFLAVVLSFNVVSVMLFLLFFSLVTFFGLRIRQSTLELLVVERQGSVFGTLFDFFLLPITRAGRWMTLRASKLNVFAFFLDYVAEAPIKLAIELVEGWIAFVKAQKEEIE</sequence>
<evidence type="ECO:0000313" key="3">
    <source>
        <dbReference type="Proteomes" id="UP000230084"/>
    </source>
</evidence>
<keyword evidence="1" id="KW-0812">Transmembrane</keyword>
<organism evidence="2 3">
    <name type="scientific">Candidatus Uhrbacteria bacterium CG10_big_fil_rev_8_21_14_0_10_50_16</name>
    <dbReference type="NCBI Taxonomy" id="1975039"/>
    <lineage>
        <taxon>Bacteria</taxon>
        <taxon>Candidatus Uhriibacteriota</taxon>
    </lineage>
</organism>
<dbReference type="Proteomes" id="UP000230084">
    <property type="component" value="Unassembled WGS sequence"/>
</dbReference>
<protein>
    <submittedName>
        <fullName evidence="2">Uncharacterized protein</fullName>
    </submittedName>
</protein>
<evidence type="ECO:0000256" key="1">
    <source>
        <dbReference type="SAM" id="Phobius"/>
    </source>
</evidence>
<proteinExistence type="predicted"/>
<feature type="transmembrane region" description="Helical" evidence="1">
    <location>
        <begin position="391"/>
        <end position="415"/>
    </location>
</feature>
<keyword evidence="1" id="KW-0472">Membrane</keyword>
<dbReference type="EMBL" id="PCYM01000001">
    <property type="protein sequence ID" value="PIR48008.1"/>
    <property type="molecule type" value="Genomic_DNA"/>
</dbReference>
<feature type="transmembrane region" description="Helical" evidence="1">
    <location>
        <begin position="298"/>
        <end position="320"/>
    </location>
</feature>
<name>A0A2H0RNC3_9BACT</name>
<keyword evidence="1" id="KW-1133">Transmembrane helix</keyword>
<reference evidence="2 3" key="1">
    <citation type="submission" date="2017-09" db="EMBL/GenBank/DDBJ databases">
        <title>Depth-based differentiation of microbial function through sediment-hosted aquifers and enrichment of novel symbionts in the deep terrestrial subsurface.</title>
        <authorList>
            <person name="Probst A.J."/>
            <person name="Ladd B."/>
            <person name="Jarett J.K."/>
            <person name="Geller-Mcgrath D.E."/>
            <person name="Sieber C.M."/>
            <person name="Emerson J.B."/>
            <person name="Anantharaman K."/>
            <person name="Thomas B.C."/>
            <person name="Malmstrom R."/>
            <person name="Stieglmeier M."/>
            <person name="Klingl A."/>
            <person name="Woyke T."/>
            <person name="Ryan C.M."/>
            <person name="Banfield J.F."/>
        </authorList>
    </citation>
    <scope>NUCLEOTIDE SEQUENCE [LARGE SCALE GENOMIC DNA]</scope>
    <source>
        <strain evidence="2">CG10_big_fil_rev_8_21_14_0_10_50_16</strain>
    </source>
</reference>
<gene>
    <name evidence="2" type="ORF">COV06_01250</name>
</gene>